<keyword evidence="1" id="KW-1133">Transmembrane helix</keyword>
<keyword evidence="4" id="KW-1185">Reference proteome</keyword>
<keyword evidence="1" id="KW-0812">Transmembrane</keyword>
<gene>
    <name evidence="3" type="ORF">URODEC1_LOCUS6734</name>
</gene>
<feature type="domain" description="DUF4220" evidence="2">
    <location>
        <begin position="113"/>
        <end position="488"/>
    </location>
</feature>
<reference evidence="4" key="1">
    <citation type="submission" date="2024-06" db="EMBL/GenBank/DDBJ databases">
        <authorList>
            <person name="Ryan C."/>
        </authorList>
    </citation>
    <scope>NUCLEOTIDE SEQUENCE [LARGE SCALE GENOMIC DNA]</scope>
</reference>
<dbReference type="InterPro" id="IPR007658">
    <property type="entry name" value="DUF594"/>
</dbReference>
<dbReference type="PANTHER" id="PTHR31325">
    <property type="entry name" value="OS01G0798800 PROTEIN-RELATED"/>
    <property type="match status" value="1"/>
</dbReference>
<reference evidence="3 4" key="2">
    <citation type="submission" date="2024-10" db="EMBL/GenBank/DDBJ databases">
        <authorList>
            <person name="Ryan C."/>
        </authorList>
    </citation>
    <scope>NUCLEOTIDE SEQUENCE [LARGE SCALE GENOMIC DNA]</scope>
</reference>
<proteinExistence type="predicted"/>
<dbReference type="EMBL" id="OZ075120">
    <property type="protein sequence ID" value="CAL4896618.1"/>
    <property type="molecule type" value="Genomic_DNA"/>
</dbReference>
<accession>A0ABC8VTS1</accession>
<evidence type="ECO:0000259" key="2">
    <source>
        <dbReference type="Pfam" id="PF13968"/>
    </source>
</evidence>
<feature type="transmembrane region" description="Helical" evidence="1">
    <location>
        <begin position="76"/>
        <end position="96"/>
    </location>
</feature>
<sequence>MKIGLPAFLKHCCRSMSHRSKKKKNVSTTLGVQPSNKFTRGELGNHRSQDCPKMQQHWSPTTQAMRAWMASPVGRLVRVEVLVTLSCTLLVTLVLLSSSRRASRSAAFRLVVWSALMLSYPAVSYTIGLMQSGSFSNELVIVWACFLLGCADGIASCSVDDSDQQARTMLNQAAQIIYVFFLLFSYASSLLLHLKILLLLIWLLILAKLGVRLKSFFSVGRDRVLSIENRLITMYMRDKKNLLVSGEADLEDGRGEYKFNVPNSIVTIQMVWQCKGQLLNSENPEARRLKDLCLSFALFKQLRRRLSGCSLRLHGQTHFDGSTEYERHIFPDDNTGNDVDSQERMYRIVEVELGFLFDFFYARYPSPRETLVPETILFLAVLTASLSTLFVPTLFNYHSPDSNMSISTTGFDIWLTRTVIILFVLLELFQYSMLVFSDWHKVTMLCRYVQDKSWQKCSILEMLLGLMCHVTLKRQYWSNSVGQYSLLHTCIRSENELMFRLPLPSLIRRFLVRNRMMTRRDLPMTVKHSIHSHGACFSSLLHGQVALQSVDRIQTGILQELCPTISHQSVIRSMLIWHIATTLCHYKSEASMVAAERDTIKDHEVATTLSDYCAYLLFYAPELVTKNYRSTQISMEILQSTAQQCLGGCRSTDELLKKLSSFQPKGNQDSGDDQDQQRYFRGKNNYDKYEAILASGRKLGFDILRMFPDNKPRWKMLAMLWTEKLMSVAPSDNVMEHVKKLATGGEFITHVWAWLTHNGIMTQPTEFFP</sequence>
<evidence type="ECO:0000256" key="1">
    <source>
        <dbReference type="SAM" id="Phobius"/>
    </source>
</evidence>
<dbReference type="Pfam" id="PF04578">
    <property type="entry name" value="DUF594"/>
    <property type="match status" value="1"/>
</dbReference>
<dbReference type="Proteomes" id="UP001497457">
    <property type="component" value="Chromosome 10rd"/>
</dbReference>
<dbReference type="InterPro" id="IPR025315">
    <property type="entry name" value="DUF4220"/>
</dbReference>
<evidence type="ECO:0000313" key="4">
    <source>
        <dbReference type="Proteomes" id="UP001497457"/>
    </source>
</evidence>
<feature type="transmembrane region" description="Helical" evidence="1">
    <location>
        <begin position="108"/>
        <end position="127"/>
    </location>
</feature>
<dbReference type="Pfam" id="PF13968">
    <property type="entry name" value="DUF4220"/>
    <property type="match status" value="1"/>
</dbReference>
<protein>
    <recommendedName>
        <fullName evidence="2">DUF4220 domain-containing protein</fullName>
    </recommendedName>
</protein>
<feature type="transmembrane region" description="Helical" evidence="1">
    <location>
        <begin position="192"/>
        <end position="211"/>
    </location>
</feature>
<feature type="transmembrane region" description="Helical" evidence="1">
    <location>
        <begin position="376"/>
        <end position="395"/>
    </location>
</feature>
<keyword evidence="1" id="KW-0472">Membrane</keyword>
<feature type="transmembrane region" description="Helical" evidence="1">
    <location>
        <begin position="139"/>
        <end position="157"/>
    </location>
</feature>
<feature type="transmembrane region" description="Helical" evidence="1">
    <location>
        <begin position="169"/>
        <end position="186"/>
    </location>
</feature>
<name>A0ABC8VTS1_9POAL</name>
<evidence type="ECO:0000313" key="3">
    <source>
        <dbReference type="EMBL" id="CAL4896618.1"/>
    </source>
</evidence>
<dbReference type="AlphaFoldDB" id="A0ABC8VTS1"/>
<organism evidence="3 4">
    <name type="scientific">Urochloa decumbens</name>
    <dbReference type="NCBI Taxonomy" id="240449"/>
    <lineage>
        <taxon>Eukaryota</taxon>
        <taxon>Viridiplantae</taxon>
        <taxon>Streptophyta</taxon>
        <taxon>Embryophyta</taxon>
        <taxon>Tracheophyta</taxon>
        <taxon>Spermatophyta</taxon>
        <taxon>Magnoliopsida</taxon>
        <taxon>Liliopsida</taxon>
        <taxon>Poales</taxon>
        <taxon>Poaceae</taxon>
        <taxon>PACMAD clade</taxon>
        <taxon>Panicoideae</taxon>
        <taxon>Panicodae</taxon>
        <taxon>Paniceae</taxon>
        <taxon>Melinidinae</taxon>
        <taxon>Urochloa</taxon>
    </lineage>
</organism>
<feature type="transmembrane region" description="Helical" evidence="1">
    <location>
        <begin position="415"/>
        <end position="437"/>
    </location>
</feature>